<reference evidence="2 3" key="1">
    <citation type="submission" date="2018-04" db="EMBL/GenBank/DDBJ databases">
        <authorList>
            <person name="Vogel A."/>
        </authorList>
    </citation>
    <scope>NUCLEOTIDE SEQUENCE [LARGE SCALE GENOMIC DNA]</scope>
</reference>
<sequence>MGKIRGFCCFGFWKRKKGSDDDHEREEDDDNGHDVANQYKVRPTDERDGYDYYCMADDPEIDIKATAFLNIKKQQLRNNGSSKTDDVSK</sequence>
<gene>
    <name evidence="2" type="ORF">CCAM_LOCUS26648</name>
</gene>
<feature type="compositionally biased region" description="Acidic residues" evidence="1">
    <location>
        <begin position="21"/>
        <end position="31"/>
    </location>
</feature>
<protein>
    <submittedName>
        <fullName evidence="2">Uncharacterized protein</fullName>
    </submittedName>
</protein>
<name>A0A484M7X4_9ASTE</name>
<evidence type="ECO:0000256" key="1">
    <source>
        <dbReference type="SAM" id="MobiDB-lite"/>
    </source>
</evidence>
<evidence type="ECO:0000313" key="2">
    <source>
        <dbReference type="EMBL" id="VFQ84872.1"/>
    </source>
</evidence>
<dbReference type="Proteomes" id="UP000595140">
    <property type="component" value="Unassembled WGS sequence"/>
</dbReference>
<accession>A0A484M7X4</accession>
<evidence type="ECO:0000313" key="3">
    <source>
        <dbReference type="Proteomes" id="UP000595140"/>
    </source>
</evidence>
<keyword evidence="3" id="KW-1185">Reference proteome</keyword>
<proteinExistence type="predicted"/>
<dbReference type="EMBL" id="OOIL02002808">
    <property type="protein sequence ID" value="VFQ84872.1"/>
    <property type="molecule type" value="Genomic_DNA"/>
</dbReference>
<organism evidence="2 3">
    <name type="scientific">Cuscuta campestris</name>
    <dbReference type="NCBI Taxonomy" id="132261"/>
    <lineage>
        <taxon>Eukaryota</taxon>
        <taxon>Viridiplantae</taxon>
        <taxon>Streptophyta</taxon>
        <taxon>Embryophyta</taxon>
        <taxon>Tracheophyta</taxon>
        <taxon>Spermatophyta</taxon>
        <taxon>Magnoliopsida</taxon>
        <taxon>eudicotyledons</taxon>
        <taxon>Gunneridae</taxon>
        <taxon>Pentapetalae</taxon>
        <taxon>asterids</taxon>
        <taxon>lamiids</taxon>
        <taxon>Solanales</taxon>
        <taxon>Convolvulaceae</taxon>
        <taxon>Cuscuteae</taxon>
        <taxon>Cuscuta</taxon>
        <taxon>Cuscuta subgen. Grammica</taxon>
        <taxon>Cuscuta sect. Cleistogrammica</taxon>
    </lineage>
</organism>
<dbReference type="AlphaFoldDB" id="A0A484M7X4"/>
<feature type="region of interest" description="Disordered" evidence="1">
    <location>
        <begin position="14"/>
        <end position="44"/>
    </location>
</feature>